<dbReference type="HOGENOM" id="CLU_2868865_0_0_1"/>
<keyword evidence="1" id="KW-0472">Membrane</keyword>
<sequence length="64" mass="7168">MSLYFNFGAAIGSENVNRGKERLMKPFFSKQIKPETSAVVVAIAGMILPAMNLFKSRDPFKPKF</sequence>
<keyword evidence="1" id="KW-1133">Transmembrane helix</keyword>
<organism evidence="2 3">
    <name type="scientific">Rozella allomycis (strain CSF55)</name>
    <dbReference type="NCBI Taxonomy" id="988480"/>
    <lineage>
        <taxon>Eukaryota</taxon>
        <taxon>Fungi</taxon>
        <taxon>Fungi incertae sedis</taxon>
        <taxon>Cryptomycota</taxon>
        <taxon>Cryptomycota incertae sedis</taxon>
        <taxon>Rozella</taxon>
    </lineage>
</organism>
<reference evidence="2 3" key="1">
    <citation type="journal article" date="2013" name="Curr. Biol.">
        <title>Shared signatures of parasitism and phylogenomics unite Cryptomycota and microsporidia.</title>
        <authorList>
            <person name="James T.Y."/>
            <person name="Pelin A."/>
            <person name="Bonen L."/>
            <person name="Ahrendt S."/>
            <person name="Sain D."/>
            <person name="Corradi N."/>
            <person name="Stajich J.E."/>
        </authorList>
    </citation>
    <scope>NUCLEOTIDE SEQUENCE [LARGE SCALE GENOMIC DNA]</scope>
    <source>
        <strain evidence="2 3">CSF55</strain>
    </source>
</reference>
<protein>
    <submittedName>
        <fullName evidence="2">Uncharacterized protein</fullName>
    </submittedName>
</protein>
<gene>
    <name evidence="2" type="ORF">O9G_003553</name>
</gene>
<name>A0A075B058_ROZAC</name>
<evidence type="ECO:0000313" key="3">
    <source>
        <dbReference type="Proteomes" id="UP000030755"/>
    </source>
</evidence>
<evidence type="ECO:0000313" key="2">
    <source>
        <dbReference type="EMBL" id="EPZ35908.1"/>
    </source>
</evidence>
<evidence type="ECO:0000256" key="1">
    <source>
        <dbReference type="SAM" id="Phobius"/>
    </source>
</evidence>
<proteinExistence type="predicted"/>
<accession>A0A075B058</accession>
<dbReference type="Proteomes" id="UP000030755">
    <property type="component" value="Unassembled WGS sequence"/>
</dbReference>
<feature type="transmembrane region" description="Helical" evidence="1">
    <location>
        <begin position="36"/>
        <end position="54"/>
    </location>
</feature>
<keyword evidence="1" id="KW-0812">Transmembrane</keyword>
<keyword evidence="3" id="KW-1185">Reference proteome</keyword>
<dbReference type="EMBL" id="KE560729">
    <property type="protein sequence ID" value="EPZ35908.1"/>
    <property type="molecule type" value="Genomic_DNA"/>
</dbReference>
<dbReference type="AlphaFoldDB" id="A0A075B058"/>